<sequence length="446" mass="49150">MKRVSVHKKEEAYLKWWQLSLIGVGCTIGTGFFLGSSIAIEKSGFSVIFTFLFAAVGTYFVFEALAKMTAEHPEKGSFRSYAKKAFGRWAGFSSGWVYWGAEMLIMGSQLTALALFSRFWFPNVPVWILASIYGFLGLIVIFLGAHGFEKTENILAVIKTAAILMFIVLAVLALFGYFDGGRPIKAQIPNSVGEFFPVGVVGLWTGLIYAFYAFGGIEVMGLMAANLTDPKEASKSGKVMLFILAVIYIVSLGLALLLVPLDAFNKQESPFVVAFKEYSLPYILDIFNGAFIIAGFSTMVASLFAVTLILVTLSEDGDAPKLFSKKGKWKVPLPALALTTSGLIVSIILALLLPKQIYEYLTTAAGLMLLYTWLFILFSYRKLSKLNVKDKIKTFSAFFLITAAVSGTLLEKTSRPGFFVSVLFAAVIGIITLMMRKRWRNQEHTS</sequence>
<dbReference type="InterPro" id="IPR004841">
    <property type="entry name" value="AA-permease/SLC12A_dom"/>
</dbReference>
<dbReference type="GO" id="GO:0006865">
    <property type="term" value="P:amino acid transport"/>
    <property type="evidence" value="ECO:0007669"/>
    <property type="project" value="UniProtKB-KW"/>
</dbReference>
<dbReference type="EMBL" id="QOCW01000012">
    <property type="protein sequence ID" value="RBW69250.1"/>
    <property type="molecule type" value="Genomic_DNA"/>
</dbReference>
<keyword evidence="3 7" id="KW-0812">Transmembrane</keyword>
<feature type="domain" description="Amino acid permease/ SLC12A" evidence="8">
    <location>
        <begin position="20"/>
        <end position="393"/>
    </location>
</feature>
<keyword evidence="4" id="KW-0029">Amino-acid transport</keyword>
<keyword evidence="10" id="KW-1185">Reference proteome</keyword>
<dbReference type="InterPro" id="IPR036259">
    <property type="entry name" value="MFS_trans_sf"/>
</dbReference>
<feature type="transmembrane region" description="Helical" evidence="7">
    <location>
        <begin position="126"/>
        <end position="145"/>
    </location>
</feature>
<feature type="transmembrane region" description="Helical" evidence="7">
    <location>
        <begin position="239"/>
        <end position="261"/>
    </location>
</feature>
<dbReference type="PROSITE" id="PS51257">
    <property type="entry name" value="PROKAR_LIPOPROTEIN"/>
    <property type="match status" value="1"/>
</dbReference>
<feature type="transmembrane region" description="Helical" evidence="7">
    <location>
        <begin position="46"/>
        <end position="65"/>
    </location>
</feature>
<protein>
    <submittedName>
        <fullName evidence="9">Amino acid permease</fullName>
    </submittedName>
</protein>
<evidence type="ECO:0000256" key="3">
    <source>
        <dbReference type="ARBA" id="ARBA00022692"/>
    </source>
</evidence>
<evidence type="ECO:0000313" key="9">
    <source>
        <dbReference type="EMBL" id="RBW69250.1"/>
    </source>
</evidence>
<dbReference type="PANTHER" id="PTHR43495">
    <property type="entry name" value="GABA PERMEASE"/>
    <property type="match status" value="1"/>
</dbReference>
<comment type="caution">
    <text evidence="9">The sequence shown here is derived from an EMBL/GenBank/DDBJ whole genome shotgun (WGS) entry which is preliminary data.</text>
</comment>
<feature type="transmembrane region" description="Helical" evidence="7">
    <location>
        <begin position="157"/>
        <end position="178"/>
    </location>
</feature>
<dbReference type="RefSeq" id="WP_113806457.1">
    <property type="nucleotide sequence ID" value="NZ_QOCW01000012.1"/>
</dbReference>
<evidence type="ECO:0000256" key="1">
    <source>
        <dbReference type="ARBA" id="ARBA00004651"/>
    </source>
</evidence>
<evidence type="ECO:0000256" key="2">
    <source>
        <dbReference type="ARBA" id="ARBA00022448"/>
    </source>
</evidence>
<keyword evidence="6 7" id="KW-0472">Membrane</keyword>
<dbReference type="GO" id="GO:0005886">
    <property type="term" value="C:plasma membrane"/>
    <property type="evidence" value="ECO:0007669"/>
    <property type="project" value="UniProtKB-SubCell"/>
</dbReference>
<feature type="transmembrane region" description="Helical" evidence="7">
    <location>
        <begin position="21"/>
        <end position="40"/>
    </location>
</feature>
<name>A0A366XS93_9BACI</name>
<evidence type="ECO:0000256" key="4">
    <source>
        <dbReference type="ARBA" id="ARBA00022970"/>
    </source>
</evidence>
<evidence type="ECO:0000259" key="8">
    <source>
        <dbReference type="Pfam" id="PF00324"/>
    </source>
</evidence>
<dbReference type="PANTHER" id="PTHR43495:SF5">
    <property type="entry name" value="GAMMA-AMINOBUTYRIC ACID PERMEASE"/>
    <property type="match status" value="1"/>
</dbReference>
<dbReference type="Proteomes" id="UP000253314">
    <property type="component" value="Unassembled WGS sequence"/>
</dbReference>
<evidence type="ECO:0000256" key="5">
    <source>
        <dbReference type="ARBA" id="ARBA00022989"/>
    </source>
</evidence>
<dbReference type="AlphaFoldDB" id="A0A366XS93"/>
<evidence type="ECO:0000256" key="7">
    <source>
        <dbReference type="SAM" id="Phobius"/>
    </source>
</evidence>
<keyword evidence="5 7" id="KW-1133">Transmembrane helix</keyword>
<comment type="subcellular location">
    <subcellularLocation>
        <location evidence="1">Cell membrane</location>
        <topology evidence="1">Multi-pass membrane protein</topology>
    </subcellularLocation>
</comment>
<gene>
    <name evidence="9" type="ORF">DS031_12795</name>
</gene>
<dbReference type="Gene3D" id="1.20.1740.10">
    <property type="entry name" value="Amino acid/polyamine transporter I"/>
    <property type="match status" value="1"/>
</dbReference>
<dbReference type="OrthoDB" id="9780162at2"/>
<organism evidence="9 10">
    <name type="scientific">Bacillus taeanensis</name>
    <dbReference type="NCBI Taxonomy" id="273032"/>
    <lineage>
        <taxon>Bacteria</taxon>
        <taxon>Bacillati</taxon>
        <taxon>Bacillota</taxon>
        <taxon>Bacilli</taxon>
        <taxon>Bacillales</taxon>
        <taxon>Bacillaceae</taxon>
        <taxon>Bacillus</taxon>
    </lineage>
</organism>
<feature type="transmembrane region" description="Helical" evidence="7">
    <location>
        <begin position="86"/>
        <end position="106"/>
    </location>
</feature>
<feature type="transmembrane region" description="Helical" evidence="7">
    <location>
        <begin position="198"/>
        <end position="227"/>
    </location>
</feature>
<feature type="transmembrane region" description="Helical" evidence="7">
    <location>
        <begin position="416"/>
        <end position="435"/>
    </location>
</feature>
<reference evidence="9 10" key="1">
    <citation type="submission" date="2018-07" db="EMBL/GenBank/DDBJ databases">
        <title>Lottiidibacillus patelloidae gen. nov., sp. nov., isolated from the intestinal tract of a marine limpet and the reclassification of B. taeanensis BH030017T, B. algicola KMM 3737T and B. hwajinpoensis SW-72T as genus Lottiidibacillus.</title>
        <authorList>
            <person name="Liu R."/>
            <person name="Huang Z."/>
        </authorList>
    </citation>
    <scope>NUCLEOTIDE SEQUENCE [LARGE SCALE GENOMIC DNA]</scope>
    <source>
        <strain evidence="9 10">BH030017</strain>
    </source>
</reference>
<feature type="transmembrane region" description="Helical" evidence="7">
    <location>
        <begin position="392"/>
        <end position="410"/>
    </location>
</feature>
<accession>A0A366XS93</accession>
<dbReference type="PIRSF" id="PIRSF006060">
    <property type="entry name" value="AA_transporter"/>
    <property type="match status" value="1"/>
</dbReference>
<feature type="transmembrane region" description="Helical" evidence="7">
    <location>
        <begin position="360"/>
        <end position="380"/>
    </location>
</feature>
<dbReference type="SUPFAM" id="SSF103473">
    <property type="entry name" value="MFS general substrate transporter"/>
    <property type="match status" value="1"/>
</dbReference>
<feature type="transmembrane region" description="Helical" evidence="7">
    <location>
        <begin position="286"/>
        <end position="313"/>
    </location>
</feature>
<evidence type="ECO:0000313" key="10">
    <source>
        <dbReference type="Proteomes" id="UP000253314"/>
    </source>
</evidence>
<feature type="transmembrane region" description="Helical" evidence="7">
    <location>
        <begin position="333"/>
        <end position="354"/>
    </location>
</feature>
<proteinExistence type="predicted"/>
<evidence type="ECO:0000256" key="6">
    <source>
        <dbReference type="ARBA" id="ARBA00023136"/>
    </source>
</evidence>
<dbReference type="Pfam" id="PF00324">
    <property type="entry name" value="AA_permease"/>
    <property type="match status" value="1"/>
</dbReference>
<keyword evidence="2" id="KW-0813">Transport</keyword>
<dbReference type="GO" id="GO:0055085">
    <property type="term" value="P:transmembrane transport"/>
    <property type="evidence" value="ECO:0007669"/>
    <property type="project" value="InterPro"/>
</dbReference>